<accession>A0A318XH94</accession>
<evidence type="ECO:0000256" key="1">
    <source>
        <dbReference type="SAM" id="SignalP"/>
    </source>
</evidence>
<dbReference type="PROSITE" id="PS50231">
    <property type="entry name" value="RICIN_B_LECTIN"/>
    <property type="match status" value="1"/>
</dbReference>
<dbReference type="AlphaFoldDB" id="A0A318XH94"/>
<dbReference type="Gene3D" id="3.90.1720.10">
    <property type="entry name" value="endopeptidase domain like (from Nostoc punctiforme)"/>
    <property type="match status" value="1"/>
</dbReference>
<reference evidence="3 4" key="1">
    <citation type="submission" date="2018-06" db="EMBL/GenBank/DDBJ databases">
        <title>Genomic Encyclopedia of Type Strains, Phase I: the one thousand microbial genomes (KMG-I) project.</title>
        <authorList>
            <person name="Kyrpides N."/>
        </authorList>
    </citation>
    <scope>NUCLEOTIDE SEQUENCE [LARGE SCALE GENOMIC DNA]</scope>
    <source>
        <strain evidence="3 4">DSM 19573</strain>
    </source>
</reference>
<sequence>MFKQANAKIFTRTIAILLSMVLVLILVPLTAIAADDYPYAGYGDGVDPYNFYYRQCTSFVAFRLNNNNGVHFTNQYMGVSRWGNANNWGSVAKNLGIAVDKTPAVGAVAWWDTGTYGHVAWVSSVNGDNVTIEEYNRNWDGKYSTRTISKSSVSGYIHIKDIFIDSNSVIDNGTYFVKNAANPNQALNVYTAYTPKNKDEVTLYPFNRNDSAQKWIFENVGDAIVIRTVNSNIVLNVYNINAARNNDNVNVLTYDSSDNCQLWIIESVGNNQYIIRSKMNRDVVLAPSGTYKNQADVRLQTYTGTDSQKWLLEKE</sequence>
<feature type="signal peptide" evidence="1">
    <location>
        <begin position="1"/>
        <end position="33"/>
    </location>
</feature>
<protein>
    <submittedName>
        <fullName evidence="3">Surface antigen</fullName>
    </submittedName>
</protein>
<dbReference type="Proteomes" id="UP000248132">
    <property type="component" value="Unassembled WGS sequence"/>
</dbReference>
<evidence type="ECO:0000313" key="4">
    <source>
        <dbReference type="Proteomes" id="UP000248132"/>
    </source>
</evidence>
<dbReference type="Pfam" id="PF14200">
    <property type="entry name" value="RicinB_lectin_2"/>
    <property type="match status" value="1"/>
</dbReference>
<keyword evidence="4" id="KW-1185">Reference proteome</keyword>
<feature type="domain" description="Peptidase C51" evidence="2">
    <location>
        <begin position="31"/>
        <end position="158"/>
    </location>
</feature>
<evidence type="ECO:0000259" key="2">
    <source>
        <dbReference type="PROSITE" id="PS50911"/>
    </source>
</evidence>
<feature type="chain" id="PRO_5016444259" evidence="1">
    <location>
        <begin position="34"/>
        <end position="315"/>
    </location>
</feature>
<dbReference type="RefSeq" id="WP_110463677.1">
    <property type="nucleotide sequence ID" value="NZ_QKMR01000040.1"/>
</dbReference>
<keyword evidence="1" id="KW-0732">Signal</keyword>
<dbReference type="CDD" id="cd00161">
    <property type="entry name" value="beta-trefoil_Ricin-like"/>
    <property type="match status" value="1"/>
</dbReference>
<dbReference type="InterPro" id="IPR000772">
    <property type="entry name" value="Ricin_B_lectin"/>
</dbReference>
<dbReference type="PROSITE" id="PS50911">
    <property type="entry name" value="CHAP"/>
    <property type="match status" value="1"/>
</dbReference>
<dbReference type="Gene3D" id="2.80.10.50">
    <property type="match status" value="1"/>
</dbReference>
<dbReference type="SUPFAM" id="SSF50370">
    <property type="entry name" value="Ricin B-like lectins"/>
    <property type="match status" value="1"/>
</dbReference>
<dbReference type="InterPro" id="IPR007921">
    <property type="entry name" value="CHAP_dom"/>
</dbReference>
<dbReference type="EMBL" id="QKMR01000040">
    <property type="protein sequence ID" value="PYG84231.1"/>
    <property type="molecule type" value="Genomic_DNA"/>
</dbReference>
<dbReference type="InterPro" id="IPR038765">
    <property type="entry name" value="Papain-like_cys_pep_sf"/>
</dbReference>
<name>A0A318XH94_9FIRM</name>
<gene>
    <name evidence="3" type="ORF">LY28_03755</name>
</gene>
<dbReference type="OrthoDB" id="2144002at2"/>
<dbReference type="SUPFAM" id="SSF54001">
    <property type="entry name" value="Cysteine proteinases"/>
    <property type="match status" value="1"/>
</dbReference>
<evidence type="ECO:0000313" key="3">
    <source>
        <dbReference type="EMBL" id="PYG84231.1"/>
    </source>
</evidence>
<proteinExistence type="predicted"/>
<comment type="caution">
    <text evidence="3">The sequence shown here is derived from an EMBL/GenBank/DDBJ whole genome shotgun (WGS) entry which is preliminary data.</text>
</comment>
<organism evidence="3 4">
    <name type="scientific">Ruminiclostridium sufflavum DSM 19573</name>
    <dbReference type="NCBI Taxonomy" id="1121337"/>
    <lineage>
        <taxon>Bacteria</taxon>
        <taxon>Bacillati</taxon>
        <taxon>Bacillota</taxon>
        <taxon>Clostridia</taxon>
        <taxon>Eubacteriales</taxon>
        <taxon>Oscillospiraceae</taxon>
        <taxon>Ruminiclostridium</taxon>
    </lineage>
</organism>
<dbReference type="InterPro" id="IPR035992">
    <property type="entry name" value="Ricin_B-like_lectins"/>
</dbReference>
<dbReference type="Pfam" id="PF05257">
    <property type="entry name" value="CHAP"/>
    <property type="match status" value="1"/>
</dbReference>